<dbReference type="EMBL" id="JADJEV010000002">
    <property type="protein sequence ID" value="MBK6972406.1"/>
    <property type="molecule type" value="Genomic_DNA"/>
</dbReference>
<keyword evidence="2" id="KW-0175">Coiled coil</keyword>
<dbReference type="Proteomes" id="UP000807785">
    <property type="component" value="Unassembled WGS sequence"/>
</dbReference>
<name>A0A9D7DX29_9PROT</name>
<protein>
    <recommendedName>
        <fullName evidence="1">Ubiquinone biosynthesis accessory factor UbiJ</fullName>
    </recommendedName>
</protein>
<dbReference type="PANTHER" id="PTHR38693:SF1">
    <property type="entry name" value="UBIQUINONE BIOSYNTHESIS ACCESSORY FACTOR UBIJ"/>
    <property type="match status" value="1"/>
</dbReference>
<evidence type="ECO:0000313" key="4">
    <source>
        <dbReference type="Proteomes" id="UP000807785"/>
    </source>
</evidence>
<comment type="pathway">
    <text evidence="1">Cofactor biosynthesis; ubiquinone biosynthesis.</text>
</comment>
<comment type="caution">
    <text evidence="3">The sequence shown here is derived from an EMBL/GenBank/DDBJ whole genome shotgun (WGS) entry which is preliminary data.</text>
</comment>
<evidence type="ECO:0000256" key="1">
    <source>
        <dbReference type="HAMAP-Rule" id="MF_02215"/>
    </source>
</evidence>
<sequence>MLTQVAIASLNHVLGQAAWAREKLRPHAGRVALLSSPPLALRLSIEPDGHFAEAAADSPADAEIALPTGAVSRALQGFDAVSRHVSVSGNAEFAETLGFVLRNLRWDAEEDLSKVFGDIVARRMAMGFAQFASWQRNAARNFAETTADYLAEERQVLLRPGLVAEFASDVDTLRDDLARLEKRLEKLEAN</sequence>
<organism evidence="3 4">
    <name type="scientific">Candidatus Methylophosphatis roskildensis</name>
    <dbReference type="NCBI Taxonomy" id="2899263"/>
    <lineage>
        <taxon>Bacteria</taxon>
        <taxon>Pseudomonadati</taxon>
        <taxon>Pseudomonadota</taxon>
        <taxon>Betaproteobacteria</taxon>
        <taxon>Nitrosomonadales</taxon>
        <taxon>Sterolibacteriaceae</taxon>
        <taxon>Candidatus Methylophosphatis</taxon>
    </lineage>
</organism>
<keyword evidence="1" id="KW-0963">Cytoplasm</keyword>
<feature type="coiled-coil region" evidence="2">
    <location>
        <begin position="163"/>
        <end position="190"/>
    </location>
</feature>
<evidence type="ECO:0000313" key="3">
    <source>
        <dbReference type="EMBL" id="MBK6972406.1"/>
    </source>
</evidence>
<reference evidence="3" key="1">
    <citation type="submission" date="2020-10" db="EMBL/GenBank/DDBJ databases">
        <title>Connecting structure to function with the recovery of over 1000 high-quality activated sludge metagenome-assembled genomes encoding full-length rRNA genes using long-read sequencing.</title>
        <authorList>
            <person name="Singleton C.M."/>
            <person name="Petriglieri F."/>
            <person name="Kristensen J.M."/>
            <person name="Kirkegaard R.H."/>
            <person name="Michaelsen T.Y."/>
            <person name="Andersen M.H."/>
            <person name="Karst S.M."/>
            <person name="Dueholm M.S."/>
            <person name="Nielsen P.H."/>
            <person name="Albertsen M."/>
        </authorList>
    </citation>
    <scope>NUCLEOTIDE SEQUENCE</scope>
    <source>
        <strain evidence="3">Bjer_18-Q3-R1-45_BAT3C.347</strain>
    </source>
</reference>
<keyword evidence="1" id="KW-0831">Ubiquinone biosynthesis</keyword>
<evidence type="ECO:0000256" key="2">
    <source>
        <dbReference type="SAM" id="Coils"/>
    </source>
</evidence>
<dbReference type="GO" id="GO:0006744">
    <property type="term" value="P:ubiquinone biosynthetic process"/>
    <property type="evidence" value="ECO:0007669"/>
    <property type="project" value="UniProtKB-UniRule"/>
</dbReference>
<gene>
    <name evidence="1" type="primary">ubiJ</name>
    <name evidence="3" type="ORF">IPH26_05415</name>
</gene>
<proteinExistence type="inferred from homology"/>
<dbReference type="AlphaFoldDB" id="A0A9D7DX29"/>
<comment type="similarity">
    <text evidence="1">Belongs to the UbiJ family.</text>
</comment>
<comment type="function">
    <text evidence="1">Required for ubiquinone (coenzyme Q) biosynthesis. Binds hydrophobic ubiquinone biosynthetic intermediates via its SCP2 domain and is essential for the stability of the Ubi complex. May constitute a docking platform where Ubi enzymes assemble and access their SCP2-bound polyprenyl substrates.</text>
</comment>
<accession>A0A9D7DX29</accession>
<dbReference type="GO" id="GO:0005737">
    <property type="term" value="C:cytoplasm"/>
    <property type="evidence" value="ECO:0007669"/>
    <property type="project" value="UniProtKB-SubCell"/>
</dbReference>
<dbReference type="HAMAP" id="MF_02215">
    <property type="entry name" value="UbiJ"/>
    <property type="match status" value="1"/>
</dbReference>
<comment type="subcellular location">
    <subcellularLocation>
        <location evidence="1">Cytoplasm</location>
    </subcellularLocation>
</comment>
<dbReference type="InterPro" id="IPR038989">
    <property type="entry name" value="UbiJ"/>
</dbReference>
<dbReference type="PANTHER" id="PTHR38693">
    <property type="entry name" value="UBIQUINONE BIOSYNTHESIS PROTEIN UBIJ"/>
    <property type="match status" value="1"/>
</dbReference>